<comment type="caution">
    <text evidence="2">The sequence shown here is derived from an EMBL/GenBank/DDBJ whole genome shotgun (WGS) entry which is preliminary data.</text>
</comment>
<dbReference type="Gene3D" id="3.40.50.720">
    <property type="entry name" value="NAD(P)-binding Rossmann-like Domain"/>
    <property type="match status" value="1"/>
</dbReference>
<gene>
    <name evidence="2" type="ORF">CUD01_29850</name>
</gene>
<feature type="domain" description="YcaO" evidence="1">
    <location>
        <begin position="418"/>
        <end position="701"/>
    </location>
</feature>
<evidence type="ECO:0000259" key="1">
    <source>
        <dbReference type="PROSITE" id="PS51664"/>
    </source>
</evidence>
<dbReference type="AlphaFoldDB" id="A0A4Y3KDL7"/>
<dbReference type="GO" id="GO:0008641">
    <property type="term" value="F:ubiquitin-like modifier activating enzyme activity"/>
    <property type="evidence" value="ECO:0007669"/>
    <property type="project" value="InterPro"/>
</dbReference>
<dbReference type="NCBIfam" id="TIGR03882">
    <property type="entry name" value="cyclo_dehyd_2"/>
    <property type="match status" value="1"/>
</dbReference>
<dbReference type="InterPro" id="IPR003776">
    <property type="entry name" value="YcaO-like_dom"/>
</dbReference>
<dbReference type="RefSeq" id="WP_141322323.1">
    <property type="nucleotide sequence ID" value="NZ_BJLP01000067.1"/>
</dbReference>
<dbReference type="EMBL" id="BJLP01000067">
    <property type="protein sequence ID" value="GEA82541.1"/>
    <property type="molecule type" value="Genomic_DNA"/>
</dbReference>
<accession>A0A4Y3KDL7</accession>
<proteinExistence type="predicted"/>
<dbReference type="Proteomes" id="UP000315842">
    <property type="component" value="Unassembled WGS sequence"/>
</dbReference>
<protein>
    <recommendedName>
        <fullName evidence="1">YcaO domain-containing protein</fullName>
    </recommendedName>
</protein>
<dbReference type="InterPro" id="IPR035985">
    <property type="entry name" value="Ubiquitin-activating_enz"/>
</dbReference>
<keyword evidence="3" id="KW-1185">Reference proteome</keyword>
<dbReference type="PROSITE" id="PS51664">
    <property type="entry name" value="YCAO"/>
    <property type="match status" value="1"/>
</dbReference>
<organism evidence="2 3">
    <name type="scientific">Cellulomonas uda</name>
    <dbReference type="NCBI Taxonomy" id="1714"/>
    <lineage>
        <taxon>Bacteria</taxon>
        <taxon>Bacillati</taxon>
        <taxon>Actinomycetota</taxon>
        <taxon>Actinomycetes</taxon>
        <taxon>Micrococcales</taxon>
        <taxon>Cellulomonadaceae</taxon>
        <taxon>Cellulomonas</taxon>
    </lineage>
</organism>
<dbReference type="SUPFAM" id="SSF69572">
    <property type="entry name" value="Activating enzymes of the ubiquitin-like proteins"/>
    <property type="match status" value="1"/>
</dbReference>
<evidence type="ECO:0000313" key="3">
    <source>
        <dbReference type="Proteomes" id="UP000315842"/>
    </source>
</evidence>
<evidence type="ECO:0000313" key="2">
    <source>
        <dbReference type="EMBL" id="GEA82541.1"/>
    </source>
</evidence>
<sequence>MSTSYEQIAPTRPRIRRDVIFTKTPDGVLFHNTSSGFRLTTASGYRLATLLVPYLDGTNRVADLCGSLPDAQKAMIGELIRTLYERGFARDTPEAGPDVIDAGDAERFAAQIAYIDHYVDDAPARFARFRATTVAVLGDDAVAVASAKGLVRNGAARVLVTPGPVALAAKAEAGDGAEVVELGAVTGEVTWADLSDADVVLVAGGDTAARQTYALLAAGVPDGALLIPTWTYGERAVVGPTMRRGGAGCWVCAVLRLTSTHDAAAAAPLWAGVTLPGPAPRSARPLGRPLASMVGNLLAYEAFRVVTGALPGETEGKVVVQNIESLDVIAEPLLVHPRCPFCSAAPRELDVTAWVEPAVVPDLSDEEVVAALNARQPLLQPHVGVFAGYADDTLLQTPIKVGVVEVASATGARRSVPAFDLHHVAGARQRALAAAVVGVTARDAVTAPAGAEMERVAERLVTAVRPELVEEGPWVAATSLLSGDQVAVPLAAAEPLGAANATHGFEPTPAGGGAGDTAGAAVRAGLAGALAYAAVQATIRGGAVHGVALDSLRTDVELEFLLRSARNLDVDVEVLDLSAHAPVPVVVARTTAPGRPVWAVAADVSWRDAAVAALRDLVGRVQVAGAGLVDGDDPVLPELDAGTFVAATTTDAPLDRATTWREVRAALETAGQDAFAVQVGGVDVAAGGFVAVRVLLTAVRR</sequence>
<reference evidence="2 3" key="1">
    <citation type="submission" date="2019-06" db="EMBL/GenBank/DDBJ databases">
        <title>Whole genome shotgun sequence of Cellulomonas uda NBRC 3747.</title>
        <authorList>
            <person name="Hosoyama A."/>
            <person name="Uohara A."/>
            <person name="Ohji S."/>
            <person name="Ichikawa N."/>
        </authorList>
    </citation>
    <scope>NUCLEOTIDE SEQUENCE [LARGE SCALE GENOMIC DNA]</scope>
    <source>
        <strain evidence="2 3">NBRC 3747</strain>
    </source>
</reference>
<dbReference type="InterPro" id="IPR022291">
    <property type="entry name" value="Bacteriocin_synth_cyclodeHase"/>
</dbReference>
<name>A0A4Y3KDL7_CELUD</name>